<evidence type="ECO:0000313" key="4">
    <source>
        <dbReference type="Proteomes" id="UP000592181"/>
    </source>
</evidence>
<dbReference type="GO" id="GO:0016887">
    <property type="term" value="F:ATP hydrolysis activity"/>
    <property type="evidence" value="ECO:0007669"/>
    <property type="project" value="InterPro"/>
</dbReference>
<comment type="caution">
    <text evidence="3">The sequence shown here is derived from an EMBL/GenBank/DDBJ whole genome shotgun (WGS) entry which is preliminary data.</text>
</comment>
<gene>
    <name evidence="3" type="ORF">BJY28_000454</name>
</gene>
<name>A0A852XBX9_9MICO</name>
<sequence>MDAQVGRGQAPDEQVIGRVAADEAARLGERGTRRRGEELRAGLLGLGPLEPLVADEAVTDVLVNGDGSLWVDRGDGVQRVRPGLGDREEVRRLAVRLAALAGRRLDDAQPWVDGLLPDGVRLHAVLPPLVADGAHVSLRIPRRRSGGLDALAGLGMLTEGQAVRLREIVRSRTAYVITGGTGSGKTTLLAAMLAEVPADERVVVVEDVGEIVVAHPHVVRLQARSANTEGAGEVSMVDLVRQALRMRPDRLVVGEVRGAEVRDLLLALNTGHEGGCGTLHANAPEDVPARVEALGALAGMSREAVRTQLASAVEVVVHLRREGGRRVVGAIVPLSSLVDAGGPGRPGEAGA</sequence>
<dbReference type="AlphaFoldDB" id="A0A852XBX9"/>
<feature type="domain" description="Bacterial type II secretion system protein E" evidence="2">
    <location>
        <begin position="45"/>
        <end position="321"/>
    </location>
</feature>
<dbReference type="PANTHER" id="PTHR30486:SF6">
    <property type="entry name" value="TYPE IV PILUS RETRACTATION ATPASE PILT"/>
    <property type="match status" value="1"/>
</dbReference>
<accession>A0A852XBX9</accession>
<dbReference type="InterPro" id="IPR001482">
    <property type="entry name" value="T2SS/T4SS_dom"/>
</dbReference>
<dbReference type="InterPro" id="IPR027417">
    <property type="entry name" value="P-loop_NTPase"/>
</dbReference>
<dbReference type="InterPro" id="IPR050921">
    <property type="entry name" value="T4SS_GSP_E_ATPase"/>
</dbReference>
<dbReference type="NCBIfam" id="TIGR03819">
    <property type="entry name" value="heli_sec_ATPase"/>
    <property type="match status" value="1"/>
</dbReference>
<proteinExistence type="inferred from homology"/>
<dbReference type="Proteomes" id="UP000592181">
    <property type="component" value="Unassembled WGS sequence"/>
</dbReference>
<dbReference type="SUPFAM" id="SSF52540">
    <property type="entry name" value="P-loop containing nucleoside triphosphate hydrolases"/>
    <property type="match status" value="1"/>
</dbReference>
<protein>
    <submittedName>
        <fullName evidence="3">Pilus assembly protein CpaF</fullName>
    </submittedName>
</protein>
<dbReference type="Gene3D" id="3.30.450.380">
    <property type="match status" value="1"/>
</dbReference>
<keyword evidence="4" id="KW-1185">Reference proteome</keyword>
<organism evidence="3 4">
    <name type="scientific">Janibacter alkaliphilus</name>
    <dbReference type="NCBI Taxonomy" id="1069963"/>
    <lineage>
        <taxon>Bacteria</taxon>
        <taxon>Bacillati</taxon>
        <taxon>Actinomycetota</taxon>
        <taxon>Actinomycetes</taxon>
        <taxon>Micrococcales</taxon>
        <taxon>Intrasporangiaceae</taxon>
        <taxon>Janibacter</taxon>
    </lineage>
</organism>
<dbReference type="Gene3D" id="3.40.50.300">
    <property type="entry name" value="P-loop containing nucleotide triphosphate hydrolases"/>
    <property type="match status" value="1"/>
</dbReference>
<evidence type="ECO:0000256" key="1">
    <source>
        <dbReference type="ARBA" id="ARBA00006611"/>
    </source>
</evidence>
<comment type="similarity">
    <text evidence="1">Belongs to the GSP E family.</text>
</comment>
<dbReference type="EMBL" id="JACBZX010000001">
    <property type="protein sequence ID" value="NYG35985.1"/>
    <property type="molecule type" value="Genomic_DNA"/>
</dbReference>
<dbReference type="PANTHER" id="PTHR30486">
    <property type="entry name" value="TWITCHING MOTILITY PROTEIN PILT"/>
    <property type="match status" value="1"/>
</dbReference>
<dbReference type="InterPro" id="IPR022399">
    <property type="entry name" value="TadA-like_ATPase"/>
</dbReference>
<dbReference type="Pfam" id="PF00437">
    <property type="entry name" value="T2SSE"/>
    <property type="match status" value="1"/>
</dbReference>
<evidence type="ECO:0000259" key="2">
    <source>
        <dbReference type="Pfam" id="PF00437"/>
    </source>
</evidence>
<evidence type="ECO:0000313" key="3">
    <source>
        <dbReference type="EMBL" id="NYG35985.1"/>
    </source>
</evidence>
<reference evidence="3 4" key="1">
    <citation type="submission" date="2020-07" db="EMBL/GenBank/DDBJ databases">
        <title>Sequencing the genomes of 1000 actinobacteria strains.</title>
        <authorList>
            <person name="Klenk H.-P."/>
        </authorList>
    </citation>
    <scope>NUCLEOTIDE SEQUENCE [LARGE SCALE GENOMIC DNA]</scope>
    <source>
        <strain evidence="3 4">DSM 24723</strain>
    </source>
</reference>